<dbReference type="InterPro" id="IPR006047">
    <property type="entry name" value="GH13_cat_dom"/>
</dbReference>
<protein>
    <submittedName>
        <fullName evidence="5">Alpha-glycosidase</fullName>
    </submittedName>
</protein>
<feature type="domain" description="Glycosyl hydrolase family 13 catalytic" evidence="4">
    <location>
        <begin position="144"/>
        <end position="526"/>
    </location>
</feature>
<feature type="compositionally biased region" description="Basic and acidic residues" evidence="3">
    <location>
        <begin position="1"/>
        <end position="12"/>
    </location>
</feature>
<dbReference type="CDD" id="cd02857">
    <property type="entry name" value="E_set_CDase_PDE_N"/>
    <property type="match status" value="1"/>
</dbReference>
<dbReference type="CDD" id="cd11338">
    <property type="entry name" value="AmyAc_CMD"/>
    <property type="match status" value="1"/>
</dbReference>
<proteinExistence type="predicted"/>
<evidence type="ECO:0000256" key="1">
    <source>
        <dbReference type="ARBA" id="ARBA00022801"/>
    </source>
</evidence>
<dbReference type="PANTHER" id="PTHR10357:SF210">
    <property type="entry name" value="MALTODEXTRIN GLUCOSIDASE"/>
    <property type="match status" value="1"/>
</dbReference>
<evidence type="ECO:0000259" key="4">
    <source>
        <dbReference type="SMART" id="SM00642"/>
    </source>
</evidence>
<keyword evidence="1" id="KW-0378">Hydrolase</keyword>
<dbReference type="InterPro" id="IPR017853">
    <property type="entry name" value="GH"/>
</dbReference>
<dbReference type="EMBL" id="BOOH01000001">
    <property type="protein sequence ID" value="GIH73733.1"/>
    <property type="molecule type" value="Genomic_DNA"/>
</dbReference>
<comment type="caution">
    <text evidence="5">The sequence shown here is derived from an EMBL/GenBank/DDBJ whole genome shotgun (WGS) entry which is preliminary data.</text>
</comment>
<dbReference type="SMART" id="SM00642">
    <property type="entry name" value="Aamy"/>
    <property type="match status" value="1"/>
</dbReference>
<dbReference type="Gene3D" id="3.20.20.80">
    <property type="entry name" value="Glycosidases"/>
    <property type="match status" value="1"/>
</dbReference>
<dbReference type="SUPFAM" id="SSF51445">
    <property type="entry name" value="(Trans)glycosidases"/>
    <property type="match status" value="1"/>
</dbReference>
<evidence type="ECO:0000256" key="2">
    <source>
        <dbReference type="ARBA" id="ARBA00023295"/>
    </source>
</evidence>
<accession>A0A8J3REX9</accession>
<dbReference type="Proteomes" id="UP000616724">
    <property type="component" value="Unassembled WGS sequence"/>
</dbReference>
<feature type="region of interest" description="Disordered" evidence="3">
    <location>
        <begin position="1"/>
        <end position="20"/>
    </location>
</feature>
<evidence type="ECO:0000313" key="6">
    <source>
        <dbReference type="Proteomes" id="UP000616724"/>
    </source>
</evidence>
<dbReference type="RefSeq" id="WP_203888479.1">
    <property type="nucleotide sequence ID" value="NZ_BOOH01000001.1"/>
</dbReference>
<name>A0A8J3REX9_9ACTN</name>
<keyword evidence="6" id="KW-1185">Reference proteome</keyword>
<dbReference type="InterPro" id="IPR014756">
    <property type="entry name" value="Ig_E-set"/>
</dbReference>
<sequence length="610" mass="66474">MIDRGFHHDGSADHVSTLAPEPGETVTVFVRTPRDQRSGVYVRTTPDGEPHFTEAVIDRETEHELWWRADVVARNPVTRYRFLINGSGAAGSAAGTGASTGSPYGYRWLTASGLATHDVPDATDFRLVTHAAPPAWAAAGVVYEIFPDRFASSGARRELPDWAIPCGWDDPVAGTGPATPRQFFGGDLDGIRSRLDHVAALGADVLYLTPVFPAASNHRYNATSFAEIDPLLGGDAAYRALIDEAHRRGMRILGDLTTNHCGEIHPWFQAALRDKDAPEREMFFFTDDDLGYEAWMGVSSLPKLDWSSERLAAAMEEVVRRWLRFGLDGWRIDVANMTGRLRDADLTHEVARRVRRAVAAENPGGLLVAEHAHDATGDLDADGWQGAMNYAGFTRPVWSWLRGPQVRLPFLGLPADIPRIGGGDAVATMRAFSAMMSWRTLTSSWSILGSHDTARIRTVCGGDPALVEVAAGLMFTLPGTPMMFAGDEIGLEGAWGEDARRTMPWDRPETWHARTLGVYRDLIALRRGERALTGGGLRWLHVSDDAVAYVRERAGERLLVLAARAAHPPVRLPLGTAATALYGGADLAPDSEGVLTLPADGPAFHVWRLG</sequence>
<dbReference type="GO" id="GO:0005975">
    <property type="term" value="P:carbohydrate metabolic process"/>
    <property type="evidence" value="ECO:0007669"/>
    <property type="project" value="InterPro"/>
</dbReference>
<dbReference type="InterPro" id="IPR004185">
    <property type="entry name" value="Glyco_hydro_13_lg-like_dom"/>
</dbReference>
<dbReference type="SUPFAM" id="SSF81296">
    <property type="entry name" value="E set domains"/>
    <property type="match status" value="1"/>
</dbReference>
<reference evidence="5 6" key="1">
    <citation type="submission" date="2021-01" db="EMBL/GenBank/DDBJ databases">
        <title>Whole genome shotgun sequence of Planobispora longispora NBRC 13918.</title>
        <authorList>
            <person name="Komaki H."/>
            <person name="Tamura T."/>
        </authorList>
    </citation>
    <scope>NUCLEOTIDE SEQUENCE [LARGE SCALE GENOMIC DNA]</scope>
    <source>
        <strain evidence="5 6">NBRC 13918</strain>
    </source>
</reference>
<dbReference type="GO" id="GO:0004553">
    <property type="term" value="F:hydrolase activity, hydrolyzing O-glycosyl compounds"/>
    <property type="evidence" value="ECO:0007669"/>
    <property type="project" value="InterPro"/>
</dbReference>
<dbReference type="AlphaFoldDB" id="A0A8J3REX9"/>
<evidence type="ECO:0000313" key="5">
    <source>
        <dbReference type="EMBL" id="GIH73733.1"/>
    </source>
</evidence>
<dbReference type="Gene3D" id="2.60.40.10">
    <property type="entry name" value="Immunoglobulins"/>
    <property type="match status" value="1"/>
</dbReference>
<dbReference type="Pfam" id="PF00128">
    <property type="entry name" value="Alpha-amylase"/>
    <property type="match status" value="1"/>
</dbReference>
<organism evidence="5 6">
    <name type="scientific">Planobispora longispora</name>
    <dbReference type="NCBI Taxonomy" id="28887"/>
    <lineage>
        <taxon>Bacteria</taxon>
        <taxon>Bacillati</taxon>
        <taxon>Actinomycetota</taxon>
        <taxon>Actinomycetes</taxon>
        <taxon>Streptosporangiales</taxon>
        <taxon>Streptosporangiaceae</taxon>
        <taxon>Planobispora</taxon>
    </lineage>
</organism>
<dbReference type="PANTHER" id="PTHR10357">
    <property type="entry name" value="ALPHA-AMYLASE FAMILY MEMBER"/>
    <property type="match status" value="1"/>
</dbReference>
<keyword evidence="2" id="KW-0326">Glycosidase</keyword>
<gene>
    <name evidence="5" type="ORF">Plo01_01620</name>
</gene>
<dbReference type="InterPro" id="IPR013783">
    <property type="entry name" value="Ig-like_fold"/>
</dbReference>
<evidence type="ECO:0000256" key="3">
    <source>
        <dbReference type="SAM" id="MobiDB-lite"/>
    </source>
</evidence>